<organism evidence="1 2">
    <name type="scientific">Roseisolibacter agri</name>
    <dbReference type="NCBI Taxonomy" id="2014610"/>
    <lineage>
        <taxon>Bacteria</taxon>
        <taxon>Pseudomonadati</taxon>
        <taxon>Gemmatimonadota</taxon>
        <taxon>Gemmatimonadia</taxon>
        <taxon>Gemmatimonadales</taxon>
        <taxon>Gemmatimonadaceae</taxon>
        <taxon>Roseisolibacter</taxon>
    </lineage>
</organism>
<dbReference type="EMBL" id="BRXS01000002">
    <property type="protein sequence ID" value="GLC24668.1"/>
    <property type="molecule type" value="Genomic_DNA"/>
</dbReference>
<reference evidence="1" key="1">
    <citation type="submission" date="2022-08" db="EMBL/GenBank/DDBJ databases">
        <title>Draft genome sequencing of Roseisolibacter agri AW1220.</title>
        <authorList>
            <person name="Tobiishi Y."/>
            <person name="Tonouchi A."/>
        </authorList>
    </citation>
    <scope>NUCLEOTIDE SEQUENCE</scope>
    <source>
        <strain evidence="1">AW1220</strain>
    </source>
</reference>
<evidence type="ECO:0000313" key="2">
    <source>
        <dbReference type="Proteomes" id="UP001161325"/>
    </source>
</evidence>
<dbReference type="Proteomes" id="UP001161325">
    <property type="component" value="Unassembled WGS sequence"/>
</dbReference>
<evidence type="ECO:0000313" key="1">
    <source>
        <dbReference type="EMBL" id="GLC24668.1"/>
    </source>
</evidence>
<sequence length="112" mass="11764">MGAGVESTSSYTCPGCGYHVDRMVSGYAAGPETQVVGVSCDDCRALRIARIPGRPTEASAHAAAAAVAAGHIPAGVRCPHSARHHLTLWTAPGPCPRCGTTLRQEKERQRRD</sequence>
<gene>
    <name evidence="1" type="ORF">rosag_11810</name>
</gene>
<comment type="caution">
    <text evidence="1">The sequence shown here is derived from an EMBL/GenBank/DDBJ whole genome shotgun (WGS) entry which is preliminary data.</text>
</comment>
<protein>
    <submittedName>
        <fullName evidence="1">Uncharacterized protein</fullName>
    </submittedName>
</protein>
<dbReference type="AlphaFoldDB" id="A0AA37QFA2"/>
<proteinExistence type="predicted"/>
<name>A0AA37QFA2_9BACT</name>
<keyword evidence="2" id="KW-1185">Reference proteome</keyword>
<dbReference type="RefSeq" id="WP_284349114.1">
    <property type="nucleotide sequence ID" value="NZ_BRXS01000002.1"/>
</dbReference>
<accession>A0AA37QFA2</accession>